<evidence type="ECO:0000256" key="1">
    <source>
        <dbReference type="SAM" id="Coils"/>
    </source>
</evidence>
<keyword evidence="4" id="KW-1185">Reference proteome</keyword>
<dbReference type="EMBL" id="ML995487">
    <property type="protein sequence ID" value="KAF2141423.1"/>
    <property type="molecule type" value="Genomic_DNA"/>
</dbReference>
<gene>
    <name evidence="3" type="ORF">K452DRAFT_272293</name>
</gene>
<sequence length="524" mass="56990">MPDSLALLTLLAALRDRRIPLTRDDVQWAFDSVKTHDEAVGWVQEYLQPNTLLTSEELQLYQTLRPNGPSLRDLKDPSETEPIHDHELQAAIDALEASTAAIDQQAKALEVQKDALLALKAQHVEPDSALQRRHDERHRKTAQEKAQLDFAVEGLSDAITERVTAAQKQTKATATTLVATANDRLASDDRMLAALAKLAPKLEASGSEQKNAAVVDGWCVSLVALRAAEVQTHVDAVFWESLTGFSPADAPERPEEEALAEKDALKEELETLHAEISSVAQMGIEQEHRQPILLLREQSQTQQKRLQSRWLDYILSTLEHLTLRLSHLSTHAHDTHAHQFALQESAALFSTLRPLPPPPRPTSSRGGLGPSAQQPPAHLTPATTHLLRRLDLDLSSILHPAPRPLTRAAASRALATGSQDRAARLRDHLAAAQGATTQAVAGAVAAGGAEVAALLRALYGASRFGEVRLCGKEVEGRLEALERGIGNVSACLGPLGALMQVVRDERGVRFVRGWGGDDEGEEEL</sequence>
<proteinExistence type="predicted"/>
<reference evidence="3" key="1">
    <citation type="journal article" date="2020" name="Stud. Mycol.">
        <title>101 Dothideomycetes genomes: a test case for predicting lifestyles and emergence of pathogens.</title>
        <authorList>
            <person name="Haridas S."/>
            <person name="Albert R."/>
            <person name="Binder M."/>
            <person name="Bloem J."/>
            <person name="Labutti K."/>
            <person name="Salamov A."/>
            <person name="Andreopoulos B."/>
            <person name="Baker S."/>
            <person name="Barry K."/>
            <person name="Bills G."/>
            <person name="Bluhm B."/>
            <person name="Cannon C."/>
            <person name="Castanera R."/>
            <person name="Culley D."/>
            <person name="Daum C."/>
            <person name="Ezra D."/>
            <person name="Gonzalez J."/>
            <person name="Henrissat B."/>
            <person name="Kuo A."/>
            <person name="Liang C."/>
            <person name="Lipzen A."/>
            <person name="Lutzoni F."/>
            <person name="Magnuson J."/>
            <person name="Mondo S."/>
            <person name="Nolan M."/>
            <person name="Ohm R."/>
            <person name="Pangilinan J."/>
            <person name="Park H.-J."/>
            <person name="Ramirez L."/>
            <person name="Alfaro M."/>
            <person name="Sun H."/>
            <person name="Tritt A."/>
            <person name="Yoshinaga Y."/>
            <person name="Zwiers L.-H."/>
            <person name="Turgeon B."/>
            <person name="Goodwin S."/>
            <person name="Spatafora J."/>
            <person name="Crous P."/>
            <person name="Grigoriev I."/>
        </authorList>
    </citation>
    <scope>NUCLEOTIDE SEQUENCE</scope>
    <source>
        <strain evidence="3">CBS 121167</strain>
    </source>
</reference>
<dbReference type="Proteomes" id="UP000799438">
    <property type="component" value="Unassembled WGS sequence"/>
</dbReference>
<keyword evidence="1" id="KW-0175">Coiled coil</keyword>
<feature type="region of interest" description="Disordered" evidence="2">
    <location>
        <begin position="351"/>
        <end position="378"/>
    </location>
</feature>
<dbReference type="OrthoDB" id="5314201at2759"/>
<evidence type="ECO:0000256" key="2">
    <source>
        <dbReference type="SAM" id="MobiDB-lite"/>
    </source>
</evidence>
<evidence type="ECO:0000313" key="4">
    <source>
        <dbReference type="Proteomes" id="UP000799438"/>
    </source>
</evidence>
<organism evidence="3 4">
    <name type="scientific">Aplosporella prunicola CBS 121167</name>
    <dbReference type="NCBI Taxonomy" id="1176127"/>
    <lineage>
        <taxon>Eukaryota</taxon>
        <taxon>Fungi</taxon>
        <taxon>Dikarya</taxon>
        <taxon>Ascomycota</taxon>
        <taxon>Pezizomycotina</taxon>
        <taxon>Dothideomycetes</taxon>
        <taxon>Dothideomycetes incertae sedis</taxon>
        <taxon>Botryosphaeriales</taxon>
        <taxon>Aplosporellaceae</taxon>
        <taxon>Aplosporella</taxon>
    </lineage>
</organism>
<accession>A0A6A6BDH2</accession>
<dbReference type="RefSeq" id="XP_033397136.1">
    <property type="nucleotide sequence ID" value="XM_033539081.1"/>
</dbReference>
<feature type="coiled-coil region" evidence="1">
    <location>
        <begin position="255"/>
        <end position="282"/>
    </location>
</feature>
<evidence type="ECO:0000313" key="3">
    <source>
        <dbReference type="EMBL" id="KAF2141423.1"/>
    </source>
</evidence>
<protein>
    <recommendedName>
        <fullName evidence="5">HAUS augmin-like complex subunit 3 N-terminal domain-containing protein</fullName>
    </recommendedName>
</protein>
<dbReference type="AlphaFoldDB" id="A0A6A6BDH2"/>
<name>A0A6A6BDH2_9PEZI</name>
<dbReference type="GeneID" id="54296577"/>
<evidence type="ECO:0008006" key="5">
    <source>
        <dbReference type="Google" id="ProtNLM"/>
    </source>
</evidence>